<sequence>MLCSLYEQRQHMNRRQILRPYTKKLFTCEGDDIQSQQCQPRGAELATDLSGSSQWNVTAPNVSSFGYQLDHTAKDIAPANFTLPYMFGDSASIFGLDVPIPSRTRIQLVADGSDADCYCYC</sequence>
<dbReference type="OrthoDB" id="4096268at2759"/>
<protein>
    <submittedName>
        <fullName evidence="1">Uncharacterized protein</fullName>
    </submittedName>
</protein>
<comment type="caution">
    <text evidence="1">The sequence shown here is derived from an EMBL/GenBank/DDBJ whole genome shotgun (WGS) entry which is preliminary data.</text>
</comment>
<dbReference type="AlphaFoldDB" id="A0A139GTR8"/>
<dbReference type="Proteomes" id="UP000070133">
    <property type="component" value="Unassembled WGS sequence"/>
</dbReference>
<reference evidence="1 2" key="1">
    <citation type="submission" date="2015-07" db="EMBL/GenBank/DDBJ databases">
        <title>Comparative genomics of the Sigatoka disease complex on banana suggests a link between parallel evolutionary changes in Pseudocercospora fijiensis and Pseudocercospora eumusae and increased virulence on the banana host.</title>
        <authorList>
            <person name="Chang T.-C."/>
            <person name="Salvucci A."/>
            <person name="Crous P.W."/>
            <person name="Stergiopoulos I."/>
        </authorList>
    </citation>
    <scope>NUCLEOTIDE SEQUENCE [LARGE SCALE GENOMIC DNA]</scope>
    <source>
        <strain evidence="1 2">CBS 114824</strain>
    </source>
</reference>
<accession>A0A139GTR8</accession>
<evidence type="ECO:0000313" key="2">
    <source>
        <dbReference type="Proteomes" id="UP000070133"/>
    </source>
</evidence>
<proteinExistence type="predicted"/>
<name>A0A139GTR8_9PEZI</name>
<keyword evidence="2" id="KW-1185">Reference proteome</keyword>
<dbReference type="EMBL" id="LFZN01000440">
    <property type="protein sequence ID" value="KXS93584.1"/>
    <property type="molecule type" value="Genomic_DNA"/>
</dbReference>
<gene>
    <name evidence="1" type="ORF">AC578_7812</name>
</gene>
<organism evidence="1 2">
    <name type="scientific">Pseudocercospora eumusae</name>
    <dbReference type="NCBI Taxonomy" id="321146"/>
    <lineage>
        <taxon>Eukaryota</taxon>
        <taxon>Fungi</taxon>
        <taxon>Dikarya</taxon>
        <taxon>Ascomycota</taxon>
        <taxon>Pezizomycotina</taxon>
        <taxon>Dothideomycetes</taxon>
        <taxon>Dothideomycetidae</taxon>
        <taxon>Mycosphaerellales</taxon>
        <taxon>Mycosphaerellaceae</taxon>
        <taxon>Pseudocercospora</taxon>
    </lineage>
</organism>
<evidence type="ECO:0000313" key="1">
    <source>
        <dbReference type="EMBL" id="KXS93584.1"/>
    </source>
</evidence>